<organism evidence="2 3">
    <name type="scientific">Nemorincola caseinilytica</name>
    <dbReference type="NCBI Taxonomy" id="2054315"/>
    <lineage>
        <taxon>Bacteria</taxon>
        <taxon>Pseudomonadati</taxon>
        <taxon>Bacteroidota</taxon>
        <taxon>Chitinophagia</taxon>
        <taxon>Chitinophagales</taxon>
        <taxon>Chitinophagaceae</taxon>
        <taxon>Nemorincola</taxon>
    </lineage>
</organism>
<name>A0ABP8NK90_9BACT</name>
<dbReference type="Proteomes" id="UP001500067">
    <property type="component" value="Unassembled WGS sequence"/>
</dbReference>
<dbReference type="EMBL" id="BAABFA010000019">
    <property type="protein sequence ID" value="GAA4468322.1"/>
    <property type="molecule type" value="Genomic_DNA"/>
</dbReference>
<evidence type="ECO:0000313" key="3">
    <source>
        <dbReference type="Proteomes" id="UP001500067"/>
    </source>
</evidence>
<feature type="domain" description="Outer membrane protein beta-barrel" evidence="1">
    <location>
        <begin position="38"/>
        <end position="142"/>
    </location>
</feature>
<dbReference type="Pfam" id="PF13568">
    <property type="entry name" value="OMP_b-brl_2"/>
    <property type="match status" value="1"/>
</dbReference>
<protein>
    <recommendedName>
        <fullName evidence="1">Outer membrane protein beta-barrel domain-containing protein</fullName>
    </recommendedName>
</protein>
<dbReference type="InterPro" id="IPR025665">
    <property type="entry name" value="Beta-barrel_OMP_2"/>
</dbReference>
<evidence type="ECO:0000313" key="2">
    <source>
        <dbReference type="EMBL" id="GAA4468322.1"/>
    </source>
</evidence>
<evidence type="ECO:0000259" key="1">
    <source>
        <dbReference type="Pfam" id="PF13568"/>
    </source>
</evidence>
<comment type="caution">
    <text evidence="2">The sequence shown here is derived from an EMBL/GenBank/DDBJ whole genome shotgun (WGS) entry which is preliminary data.</text>
</comment>
<gene>
    <name evidence="2" type="ORF">GCM10023093_25700</name>
</gene>
<accession>A0ABP8NK90</accession>
<reference evidence="3" key="1">
    <citation type="journal article" date="2019" name="Int. J. Syst. Evol. Microbiol.">
        <title>The Global Catalogue of Microorganisms (GCM) 10K type strain sequencing project: providing services to taxonomists for standard genome sequencing and annotation.</title>
        <authorList>
            <consortium name="The Broad Institute Genomics Platform"/>
            <consortium name="The Broad Institute Genome Sequencing Center for Infectious Disease"/>
            <person name="Wu L."/>
            <person name="Ma J."/>
        </authorList>
    </citation>
    <scope>NUCLEOTIDE SEQUENCE [LARGE SCALE GENOMIC DNA]</scope>
    <source>
        <strain evidence="3">JCM 32105</strain>
    </source>
</reference>
<proteinExistence type="predicted"/>
<keyword evidence="3" id="KW-1185">Reference proteome</keyword>
<sequence length="168" mass="18998">MTLGIKAGLNMQRTFGSTIFGGSYSQMPMAGIYADLTKRQWAFRVEILAKMARLDYLPYHADLKTSYLDIPLLVQYNIFDVVWLQAGPQYTRMISARNMSSGSNVRGLWFQSNDISLVAGAEVVVLPRLTASARYVHGLLNVNGVDFPYYGRWRNSGLQFALGYRFIH</sequence>